<evidence type="ECO:0000313" key="10">
    <source>
        <dbReference type="EMBL" id="GAA0942177.1"/>
    </source>
</evidence>
<evidence type="ECO:0000256" key="4">
    <source>
        <dbReference type="ARBA" id="ARBA00022741"/>
    </source>
</evidence>
<dbReference type="Gene3D" id="2.60.200.40">
    <property type="match status" value="1"/>
</dbReference>
<dbReference type="InterPro" id="IPR050187">
    <property type="entry name" value="Lipid_Phosphate_FormReg"/>
</dbReference>
<dbReference type="Gene3D" id="3.40.50.10330">
    <property type="entry name" value="Probable inorganic polyphosphate/atp-NAD kinase, domain 1"/>
    <property type="match status" value="1"/>
</dbReference>
<comment type="caution">
    <text evidence="10">The sequence shown here is derived from an EMBL/GenBank/DDBJ whole genome shotgun (WGS) entry which is preliminary data.</text>
</comment>
<keyword evidence="8" id="KW-1208">Phospholipid metabolism</keyword>
<keyword evidence="3" id="KW-0808">Transferase</keyword>
<keyword evidence="7" id="KW-0594">Phospholipid biosynthesis</keyword>
<dbReference type="Proteomes" id="UP001500665">
    <property type="component" value="Unassembled WGS sequence"/>
</dbReference>
<keyword evidence="11" id="KW-1185">Reference proteome</keyword>
<name>A0ABN1QG00_9ACTN</name>
<evidence type="ECO:0000256" key="1">
    <source>
        <dbReference type="ARBA" id="ARBA00001946"/>
    </source>
</evidence>
<keyword evidence="7" id="KW-0443">Lipid metabolism</keyword>
<dbReference type="SMART" id="SM00046">
    <property type="entry name" value="DAGKc"/>
    <property type="match status" value="1"/>
</dbReference>
<accession>A0ABN1QG00</accession>
<dbReference type="EMBL" id="BAAAHH010000003">
    <property type="protein sequence ID" value="GAA0942177.1"/>
    <property type="molecule type" value="Genomic_DNA"/>
</dbReference>
<gene>
    <name evidence="10" type="ORF">GCM10009550_13190</name>
</gene>
<keyword evidence="6" id="KW-0067">ATP-binding</keyword>
<dbReference type="RefSeq" id="WP_344237809.1">
    <property type="nucleotide sequence ID" value="NZ_BAAAHH010000003.1"/>
</dbReference>
<keyword evidence="7" id="KW-0444">Lipid biosynthesis</keyword>
<dbReference type="Pfam" id="PF00781">
    <property type="entry name" value="DAGK_cat"/>
    <property type="match status" value="1"/>
</dbReference>
<dbReference type="PANTHER" id="PTHR12358">
    <property type="entry name" value="SPHINGOSINE KINASE"/>
    <property type="match status" value="1"/>
</dbReference>
<dbReference type="PANTHER" id="PTHR12358:SF106">
    <property type="entry name" value="LIPID KINASE YEGS"/>
    <property type="match status" value="1"/>
</dbReference>
<proteinExistence type="inferred from homology"/>
<comment type="cofactor">
    <cofactor evidence="1">
        <name>Mg(2+)</name>
        <dbReference type="ChEBI" id="CHEBI:18420"/>
    </cofactor>
</comment>
<reference evidence="10 11" key="1">
    <citation type="journal article" date="2019" name="Int. J. Syst. Evol. Microbiol.">
        <title>The Global Catalogue of Microorganisms (GCM) 10K type strain sequencing project: providing services to taxonomists for standard genome sequencing and annotation.</title>
        <authorList>
            <consortium name="The Broad Institute Genomics Platform"/>
            <consortium name="The Broad Institute Genome Sequencing Center for Infectious Disease"/>
            <person name="Wu L."/>
            <person name="Ma J."/>
        </authorList>
    </citation>
    <scope>NUCLEOTIDE SEQUENCE [LARGE SCALE GENOMIC DNA]</scope>
    <source>
        <strain evidence="10 11">JCM 10696</strain>
    </source>
</reference>
<dbReference type="GO" id="GO:0016301">
    <property type="term" value="F:kinase activity"/>
    <property type="evidence" value="ECO:0007669"/>
    <property type="project" value="UniProtKB-KW"/>
</dbReference>
<evidence type="ECO:0000256" key="7">
    <source>
        <dbReference type="ARBA" id="ARBA00023209"/>
    </source>
</evidence>
<dbReference type="InterPro" id="IPR001206">
    <property type="entry name" value="Diacylglycerol_kinase_cat_dom"/>
</dbReference>
<dbReference type="InterPro" id="IPR016064">
    <property type="entry name" value="NAD/diacylglycerol_kinase_sf"/>
</dbReference>
<keyword evidence="5 10" id="KW-0418">Kinase</keyword>
<dbReference type="InterPro" id="IPR045540">
    <property type="entry name" value="YegS/DAGK_C"/>
</dbReference>
<dbReference type="PROSITE" id="PS50146">
    <property type="entry name" value="DAGK"/>
    <property type="match status" value="1"/>
</dbReference>
<evidence type="ECO:0000313" key="11">
    <source>
        <dbReference type="Proteomes" id="UP001500665"/>
    </source>
</evidence>
<keyword evidence="4" id="KW-0547">Nucleotide-binding</keyword>
<sequence>MRSKAELEEAIRSGGRAVLIVNTRSRRGRRCYAQALRLLLRAGIGFVQLHPVNDPSRLPEIFERTLELKPDLVVVGGGDGTLKEAVRHLAYRDVALGLLPLGTTNNFARGLWLPLDVRGAVEVIGSGKVADVDLGEFDPRTGEPPETFANMVSLGLSVQVARSVPHLLKRYLGRFSYLLTALWKLPRNQAFRATVGIGGVVHEVSTHQLNIANSSHHSGRVIAKDASPDDRLLAVYQLGDEARLRLMSATARHALTGRFRTLAEPSFLTTNAVEIATDPPMAVDVDGELRARTPVSVRLLPNALRVLVPREFPDT</sequence>
<protein>
    <submittedName>
        <fullName evidence="10">Diacylglycerol kinase family lipid kinase</fullName>
    </submittedName>
</protein>
<evidence type="ECO:0000256" key="8">
    <source>
        <dbReference type="ARBA" id="ARBA00023264"/>
    </source>
</evidence>
<evidence type="ECO:0000256" key="5">
    <source>
        <dbReference type="ARBA" id="ARBA00022777"/>
    </source>
</evidence>
<dbReference type="SUPFAM" id="SSF111331">
    <property type="entry name" value="NAD kinase/diacylglycerol kinase-like"/>
    <property type="match status" value="1"/>
</dbReference>
<evidence type="ECO:0000256" key="3">
    <source>
        <dbReference type="ARBA" id="ARBA00022679"/>
    </source>
</evidence>
<evidence type="ECO:0000256" key="6">
    <source>
        <dbReference type="ARBA" id="ARBA00022840"/>
    </source>
</evidence>
<dbReference type="Pfam" id="PF19279">
    <property type="entry name" value="YegS_C"/>
    <property type="match status" value="1"/>
</dbReference>
<comment type="similarity">
    <text evidence="2">Belongs to the diacylglycerol/lipid kinase family.</text>
</comment>
<dbReference type="InterPro" id="IPR017438">
    <property type="entry name" value="ATP-NAD_kinase_N"/>
</dbReference>
<feature type="domain" description="DAGKc" evidence="9">
    <location>
        <begin position="12"/>
        <end position="141"/>
    </location>
</feature>
<organism evidence="10 11">
    <name type="scientific">Actinocorallia libanotica</name>
    <dbReference type="NCBI Taxonomy" id="46162"/>
    <lineage>
        <taxon>Bacteria</taxon>
        <taxon>Bacillati</taxon>
        <taxon>Actinomycetota</taxon>
        <taxon>Actinomycetes</taxon>
        <taxon>Streptosporangiales</taxon>
        <taxon>Thermomonosporaceae</taxon>
        <taxon>Actinocorallia</taxon>
    </lineage>
</organism>
<evidence type="ECO:0000256" key="2">
    <source>
        <dbReference type="ARBA" id="ARBA00005983"/>
    </source>
</evidence>
<evidence type="ECO:0000259" key="9">
    <source>
        <dbReference type="PROSITE" id="PS50146"/>
    </source>
</evidence>